<evidence type="ECO:0008006" key="3">
    <source>
        <dbReference type="Google" id="ProtNLM"/>
    </source>
</evidence>
<dbReference type="AlphaFoldDB" id="A0A5E7DQN9"/>
<dbReference type="RefSeq" id="WP_150704020.1">
    <property type="nucleotide sequence ID" value="NZ_CABVIB010000023.1"/>
</dbReference>
<evidence type="ECO:0000313" key="2">
    <source>
        <dbReference type="Proteomes" id="UP000326018"/>
    </source>
</evidence>
<evidence type="ECO:0000313" key="1">
    <source>
        <dbReference type="EMBL" id="VVO19823.1"/>
    </source>
</evidence>
<organism evidence="1 2">
    <name type="scientific">Pseudomonas fluorescens</name>
    <dbReference type="NCBI Taxonomy" id="294"/>
    <lineage>
        <taxon>Bacteria</taxon>
        <taxon>Pseudomonadati</taxon>
        <taxon>Pseudomonadota</taxon>
        <taxon>Gammaproteobacteria</taxon>
        <taxon>Pseudomonadales</taxon>
        <taxon>Pseudomonadaceae</taxon>
        <taxon>Pseudomonas</taxon>
    </lineage>
</organism>
<reference evidence="1 2" key="1">
    <citation type="submission" date="2019-09" db="EMBL/GenBank/DDBJ databases">
        <authorList>
            <person name="Chandra G."/>
            <person name="Truman W A."/>
        </authorList>
    </citation>
    <scope>NUCLEOTIDE SEQUENCE [LARGE SCALE GENOMIC DNA]</scope>
    <source>
        <strain evidence="1">PS712</strain>
    </source>
</reference>
<name>A0A5E7DQN9_PSEFL</name>
<protein>
    <recommendedName>
        <fullName evidence="3">Phage tail protein</fullName>
    </recommendedName>
</protein>
<proteinExistence type="predicted"/>
<dbReference type="Proteomes" id="UP000326018">
    <property type="component" value="Unassembled WGS sequence"/>
</dbReference>
<accession>A0A5E7DQN9</accession>
<gene>
    <name evidence="1" type="ORF">PS712_04140</name>
</gene>
<dbReference type="EMBL" id="CABVIB010000023">
    <property type="protein sequence ID" value="VVO19823.1"/>
    <property type="molecule type" value="Genomic_DNA"/>
</dbReference>
<dbReference type="OrthoDB" id="6481168at2"/>
<sequence>MHRIDGAGATVDNKFTEGDPVGGVQATVVTAPWLNDMQEELMSVLNAAGIAPVKGTQDQLLKSIRSLSVGIIGASRNVRMVVSTANSSATLTADQVFVGTSLSGQVYRLSSLSKAINLATNGVGGIDTGSAPVNGFVGIYLCYNPSLPPSATNPMLMAQNATAARLPEVYGGVNMPAGYTASALVGVWRTNASGQFIVGSMEGRDVSFAPVQALNTSVGAGTPTILVLSTSAPKNAVKVGGSFNITSAAGSSNACTVQADVNGTGQRFTSQGPGTAISAEIDLSLITDQTLYYTCTVTAAPMGAILTITSFRF</sequence>